<dbReference type="PANTHER" id="PTHR46224:SF10">
    <property type="entry name" value="OS01G0189100 PROTEIN"/>
    <property type="match status" value="1"/>
</dbReference>
<dbReference type="EMBL" id="CP144748">
    <property type="protein sequence ID" value="WVZ68732.1"/>
    <property type="molecule type" value="Genomic_DNA"/>
</dbReference>
<dbReference type="AlphaFoldDB" id="A0AAQ3TBT9"/>
<accession>A0AAQ3TBT9</accession>
<reference evidence="2 3" key="1">
    <citation type="submission" date="2024-02" db="EMBL/GenBank/DDBJ databases">
        <title>High-quality chromosome-scale genome assembly of Pensacola bahiagrass (Paspalum notatum Flugge var. saurae).</title>
        <authorList>
            <person name="Vega J.M."/>
            <person name="Podio M."/>
            <person name="Orjuela J."/>
            <person name="Siena L.A."/>
            <person name="Pessino S.C."/>
            <person name="Combes M.C."/>
            <person name="Mariac C."/>
            <person name="Albertini E."/>
            <person name="Pupilli F."/>
            <person name="Ortiz J.P.A."/>
            <person name="Leblanc O."/>
        </authorList>
    </citation>
    <scope>NUCLEOTIDE SEQUENCE [LARGE SCALE GENOMIC DNA]</scope>
    <source>
        <strain evidence="2">R1</strain>
        <tissue evidence="2">Leaf</tissue>
    </source>
</reference>
<keyword evidence="3" id="KW-1185">Reference proteome</keyword>
<dbReference type="InterPro" id="IPR051616">
    <property type="entry name" value="Cul2-RING_E3_ligase_SR"/>
</dbReference>
<feature type="region of interest" description="Disordered" evidence="1">
    <location>
        <begin position="1"/>
        <end position="20"/>
    </location>
</feature>
<evidence type="ECO:0000313" key="3">
    <source>
        <dbReference type="Proteomes" id="UP001341281"/>
    </source>
</evidence>
<dbReference type="SMART" id="SM00248">
    <property type="entry name" value="ANK"/>
    <property type="match status" value="1"/>
</dbReference>
<dbReference type="Proteomes" id="UP001341281">
    <property type="component" value="Chromosome 04"/>
</dbReference>
<dbReference type="SUPFAM" id="SSF48403">
    <property type="entry name" value="Ankyrin repeat"/>
    <property type="match status" value="1"/>
</dbReference>
<protein>
    <submittedName>
        <fullName evidence="2">Uncharacterized protein</fullName>
    </submittedName>
</protein>
<dbReference type="Gene3D" id="1.25.40.20">
    <property type="entry name" value="Ankyrin repeat-containing domain"/>
    <property type="match status" value="1"/>
</dbReference>
<dbReference type="Pfam" id="PF00023">
    <property type="entry name" value="Ank"/>
    <property type="match status" value="1"/>
</dbReference>
<dbReference type="PANTHER" id="PTHR46224">
    <property type="entry name" value="ANKYRIN REPEAT FAMILY PROTEIN"/>
    <property type="match status" value="1"/>
</dbReference>
<organism evidence="2 3">
    <name type="scientific">Paspalum notatum var. saurae</name>
    <dbReference type="NCBI Taxonomy" id="547442"/>
    <lineage>
        <taxon>Eukaryota</taxon>
        <taxon>Viridiplantae</taxon>
        <taxon>Streptophyta</taxon>
        <taxon>Embryophyta</taxon>
        <taxon>Tracheophyta</taxon>
        <taxon>Spermatophyta</taxon>
        <taxon>Magnoliopsida</taxon>
        <taxon>Liliopsida</taxon>
        <taxon>Poales</taxon>
        <taxon>Poaceae</taxon>
        <taxon>PACMAD clade</taxon>
        <taxon>Panicoideae</taxon>
        <taxon>Andropogonodae</taxon>
        <taxon>Paspaleae</taxon>
        <taxon>Paspalinae</taxon>
        <taxon>Paspalum</taxon>
    </lineage>
</organism>
<proteinExistence type="predicted"/>
<evidence type="ECO:0000256" key="1">
    <source>
        <dbReference type="SAM" id="MobiDB-lite"/>
    </source>
</evidence>
<evidence type="ECO:0000313" key="2">
    <source>
        <dbReference type="EMBL" id="WVZ68732.1"/>
    </source>
</evidence>
<feature type="compositionally biased region" description="Polar residues" evidence="1">
    <location>
        <begin position="8"/>
        <end position="20"/>
    </location>
</feature>
<dbReference type="InterPro" id="IPR036770">
    <property type="entry name" value="Ankyrin_rpt-contain_sf"/>
</dbReference>
<sequence length="309" mass="33450">MATPSVDGRSTTGKHSTSSGRLSLPFCSGNQAVFSLTTKDGFGVLHCAASQGHLEVCRYLVEELGGDPNITADGGLTPVMTTAQIDDAPAVRLLSTTYAHGSYVAEEQASAPHTFAPLFLSPLTPLPRQHLATRSPMSAHHGASFLLVGSANPQLPPLHLIGFASYLLTVDMLLLFGTSNQAKRKREEKYRIKRKETRLIDVLPLKWQHPLHIIPEATRLFSLAVENCTSIRYASVALAIHIVTIYTGSLQLQATKYSKVLVNNWLTKLQLEGLADTFGVYNFTEVAESTTRAKGVGSYAGRKHAPVTA</sequence>
<name>A0AAQ3TBT9_PASNO</name>
<dbReference type="InterPro" id="IPR002110">
    <property type="entry name" value="Ankyrin_rpt"/>
</dbReference>
<gene>
    <name evidence="2" type="ORF">U9M48_017634</name>
</gene>